<protein>
    <recommendedName>
        <fullName evidence="3">DUF4160 domain-containing protein</fullName>
    </recommendedName>
</protein>
<dbReference type="AlphaFoldDB" id="A0A315E8Z4"/>
<dbReference type="Pfam" id="PF13711">
    <property type="entry name" value="DUF4160"/>
    <property type="match status" value="1"/>
</dbReference>
<dbReference type="OrthoDB" id="122670at2"/>
<dbReference type="Proteomes" id="UP000250790">
    <property type="component" value="Unassembled WGS sequence"/>
</dbReference>
<evidence type="ECO:0008006" key="3">
    <source>
        <dbReference type="Google" id="ProtNLM"/>
    </source>
</evidence>
<organism evidence="1 2">
    <name type="scientific">Limnohabitans parvus II-B4</name>
    <dbReference type="NCBI Taxonomy" id="1293052"/>
    <lineage>
        <taxon>Bacteria</taxon>
        <taxon>Pseudomonadati</taxon>
        <taxon>Pseudomonadota</taxon>
        <taxon>Betaproteobacteria</taxon>
        <taxon>Burkholderiales</taxon>
        <taxon>Comamonadaceae</taxon>
        <taxon>Limnohabitans</taxon>
    </lineage>
</organism>
<gene>
    <name evidence="1" type="ORF">B9Z37_11290</name>
</gene>
<evidence type="ECO:0000313" key="1">
    <source>
        <dbReference type="EMBL" id="PUE52752.1"/>
    </source>
</evidence>
<evidence type="ECO:0000313" key="2">
    <source>
        <dbReference type="Proteomes" id="UP000250790"/>
    </source>
</evidence>
<dbReference type="EMBL" id="NESN01000004">
    <property type="protein sequence ID" value="PUE52752.1"/>
    <property type="molecule type" value="Genomic_DNA"/>
</dbReference>
<accession>A0A315E8Z4</accession>
<name>A0A315E8Z4_9BURK</name>
<dbReference type="InterPro" id="IPR025427">
    <property type="entry name" value="DUF4160"/>
</dbReference>
<proteinExistence type="predicted"/>
<sequence length="52" mass="6088">MDIAMLTISGGELPRRAQELVLDWAELHQQELLEDWRMCMEKQQPKPIAPLK</sequence>
<keyword evidence="2" id="KW-1185">Reference proteome</keyword>
<comment type="caution">
    <text evidence="1">The sequence shown here is derived from an EMBL/GenBank/DDBJ whole genome shotgun (WGS) entry which is preliminary data.</text>
</comment>
<reference evidence="1 2" key="1">
    <citation type="submission" date="2017-04" db="EMBL/GenBank/DDBJ databases">
        <title>Unexpected and diverse lifestyles within the genus Limnohabitans.</title>
        <authorList>
            <person name="Kasalicky V."/>
            <person name="Mehrshad M."/>
            <person name="Andrei S.-A."/>
            <person name="Salcher M."/>
            <person name="Kratochvilova H."/>
            <person name="Simek K."/>
            <person name="Ghai R."/>
        </authorList>
    </citation>
    <scope>NUCLEOTIDE SEQUENCE [LARGE SCALE GENOMIC DNA]</scope>
    <source>
        <strain evidence="1 2">II-B4</strain>
    </source>
</reference>